<evidence type="ECO:0000313" key="2">
    <source>
        <dbReference type="EMBL" id="SFZ81793.1"/>
    </source>
</evidence>
<dbReference type="InterPro" id="IPR009628">
    <property type="entry name" value="Phage_tape_measure_N"/>
</dbReference>
<name>A0A1K2HUK4_9HYPH</name>
<sequence>MATDVERLVVQLSADLRQYQNAMNKAMGVTNTKAREIERRFERMSGTSVASFQRIGERGAAGLRPIGAQTSNIAAQLQDVGVQLAGGQSPFLIALQQGTQLSAALGTGQGLRGTLAGLAAGFGSLLNPVSLATIGLIGLGGAAVQYFGMLLQDGAASEEQLKEQEQLIRQVADRWGDAVPALQEYVRQLDLAKSTQDLNQATDIAVAGIYQSIASTVRDDLRPELVAARVDLQQLGADAQELDTLQAAFDDLARKADEGKASGADLEAIIKLLSNSTAGSTPIVQGLVTVLGNLRAQFDEAAAAAQRLQTQTAEALGNVPTAASFIAEQERLNALTSDQLALEAEIGRIKAEASRADILLTEEQALALAQQRLAAEERRAQLTSDGRNAGRATQEALKEQQAVLELIQVLELELATLGASDTQKEISNALRQAGAAATDEQRQRIVELVTAKQAELAATEQLNNSLRQFSDISKSALQSFISDIRQGTDATTALGNALGNIGDKILNLGIDLALNSLFSGLTGGLGGVTGGAFGSGLWGSAIFGGFRAKGGPVTPGRAYVVGEKGPELMMPGQSGMIVPNLPAPAAAAAGGGGKLTITLGPGLEASMLDQAAQQSVEIVKTMTPRMINRQAPTAVAQSQRNRVA</sequence>
<keyword evidence="3" id="KW-1185">Reference proteome</keyword>
<accession>A0A1K2HUK4</accession>
<organism evidence="2 3">
    <name type="scientific">Devosia enhydra</name>
    <dbReference type="NCBI Taxonomy" id="665118"/>
    <lineage>
        <taxon>Bacteria</taxon>
        <taxon>Pseudomonadati</taxon>
        <taxon>Pseudomonadota</taxon>
        <taxon>Alphaproteobacteria</taxon>
        <taxon>Hyphomicrobiales</taxon>
        <taxon>Devosiaceae</taxon>
        <taxon>Devosia</taxon>
    </lineage>
</organism>
<dbReference type="EMBL" id="FPKU01000001">
    <property type="protein sequence ID" value="SFZ81793.1"/>
    <property type="molecule type" value="Genomic_DNA"/>
</dbReference>
<dbReference type="AlphaFoldDB" id="A0A1K2HUK4"/>
<reference evidence="2 3" key="1">
    <citation type="submission" date="2016-11" db="EMBL/GenBank/DDBJ databases">
        <authorList>
            <person name="Jaros S."/>
            <person name="Januszkiewicz K."/>
            <person name="Wedrychowicz H."/>
        </authorList>
    </citation>
    <scope>NUCLEOTIDE SEQUENCE [LARGE SCALE GENOMIC DNA]</scope>
    <source>
        <strain evidence="2 3">ATCC 23634</strain>
    </source>
</reference>
<protein>
    <submittedName>
        <fullName evidence="2">Prophage tail length tape measure protein</fullName>
    </submittedName>
</protein>
<dbReference type="OrthoDB" id="38641at2"/>
<evidence type="ECO:0000313" key="3">
    <source>
        <dbReference type="Proteomes" id="UP000183447"/>
    </source>
</evidence>
<dbReference type="Pfam" id="PF06791">
    <property type="entry name" value="TMP_2"/>
    <property type="match status" value="1"/>
</dbReference>
<dbReference type="Proteomes" id="UP000183447">
    <property type="component" value="Unassembled WGS sequence"/>
</dbReference>
<gene>
    <name evidence="2" type="ORF">SAMN02983003_0695</name>
</gene>
<dbReference type="STRING" id="665118.SAMN02983003_0695"/>
<proteinExistence type="predicted"/>
<evidence type="ECO:0000259" key="1">
    <source>
        <dbReference type="Pfam" id="PF06791"/>
    </source>
</evidence>
<feature type="domain" description="Bacteriophage tail tape measure N-terminal" evidence="1">
    <location>
        <begin position="61"/>
        <end position="162"/>
    </location>
</feature>
<dbReference type="RefSeq" id="WP_072339034.1">
    <property type="nucleotide sequence ID" value="NZ_FPKU01000001.1"/>
</dbReference>